<keyword evidence="4 6" id="KW-1133">Transmembrane helix</keyword>
<feature type="transmembrane region" description="Helical" evidence="6">
    <location>
        <begin position="316"/>
        <end position="338"/>
    </location>
</feature>
<name>A0ABS4G6U1_9CLOT</name>
<proteinExistence type="predicted"/>
<gene>
    <name evidence="8" type="ORF">J2Z34_002779</name>
</gene>
<dbReference type="InterPro" id="IPR020846">
    <property type="entry name" value="MFS_dom"/>
</dbReference>
<evidence type="ECO:0000256" key="1">
    <source>
        <dbReference type="ARBA" id="ARBA00004651"/>
    </source>
</evidence>
<evidence type="ECO:0000313" key="8">
    <source>
        <dbReference type="EMBL" id="MBP1920268.1"/>
    </source>
</evidence>
<dbReference type="PANTHER" id="PTHR11360">
    <property type="entry name" value="MONOCARBOXYLATE TRANSPORTER"/>
    <property type="match status" value="1"/>
</dbReference>
<feature type="transmembrane region" description="Helical" evidence="6">
    <location>
        <begin position="383"/>
        <end position="406"/>
    </location>
</feature>
<dbReference type="PANTHER" id="PTHR11360:SF304">
    <property type="entry name" value="MFS DOMAIN-CONTAINING PROTEIN"/>
    <property type="match status" value="1"/>
</dbReference>
<keyword evidence="2" id="KW-0813">Transport</keyword>
<feature type="transmembrane region" description="Helical" evidence="6">
    <location>
        <begin position="225"/>
        <end position="248"/>
    </location>
</feature>
<feature type="transmembrane region" description="Helical" evidence="6">
    <location>
        <begin position="292"/>
        <end position="310"/>
    </location>
</feature>
<dbReference type="InterPro" id="IPR011701">
    <property type="entry name" value="MFS"/>
</dbReference>
<feature type="transmembrane region" description="Helical" evidence="6">
    <location>
        <begin position="254"/>
        <end position="280"/>
    </location>
</feature>
<dbReference type="EMBL" id="JAGGKC010000027">
    <property type="protein sequence ID" value="MBP1920268.1"/>
    <property type="molecule type" value="Genomic_DNA"/>
</dbReference>
<feature type="domain" description="Major facilitator superfamily (MFS) profile" evidence="7">
    <location>
        <begin position="1"/>
        <end position="407"/>
    </location>
</feature>
<dbReference type="InterPro" id="IPR036259">
    <property type="entry name" value="MFS_trans_sf"/>
</dbReference>
<organism evidence="8 9">
    <name type="scientific">Youngiibacter multivorans</name>
    <dbReference type="NCBI Taxonomy" id="937251"/>
    <lineage>
        <taxon>Bacteria</taxon>
        <taxon>Bacillati</taxon>
        <taxon>Bacillota</taxon>
        <taxon>Clostridia</taxon>
        <taxon>Eubacteriales</taxon>
        <taxon>Clostridiaceae</taxon>
        <taxon>Youngiibacter</taxon>
    </lineage>
</organism>
<feature type="transmembrane region" description="Helical" evidence="6">
    <location>
        <begin position="132"/>
        <end position="156"/>
    </location>
</feature>
<feature type="transmembrane region" description="Helical" evidence="6">
    <location>
        <begin position="74"/>
        <end position="94"/>
    </location>
</feature>
<accession>A0ABS4G6U1</accession>
<feature type="transmembrane region" description="Helical" evidence="6">
    <location>
        <begin position="100"/>
        <end position="120"/>
    </location>
</feature>
<dbReference type="RefSeq" id="WP_209460450.1">
    <property type="nucleotide sequence ID" value="NZ_JAGGKC010000027.1"/>
</dbReference>
<dbReference type="CDD" id="cd17353">
    <property type="entry name" value="MFS_OFA_like"/>
    <property type="match status" value="1"/>
</dbReference>
<evidence type="ECO:0000259" key="7">
    <source>
        <dbReference type="PROSITE" id="PS50850"/>
    </source>
</evidence>
<evidence type="ECO:0000256" key="2">
    <source>
        <dbReference type="ARBA" id="ARBA00022448"/>
    </source>
</evidence>
<dbReference type="Pfam" id="PF07690">
    <property type="entry name" value="MFS_1"/>
    <property type="match status" value="1"/>
</dbReference>
<dbReference type="InterPro" id="IPR050327">
    <property type="entry name" value="Proton-linked_MCT"/>
</dbReference>
<dbReference type="Proteomes" id="UP001519271">
    <property type="component" value="Unassembled WGS sequence"/>
</dbReference>
<comment type="caution">
    <text evidence="8">The sequence shown here is derived from an EMBL/GenBank/DDBJ whole genome shotgun (WGS) entry which is preliminary data.</text>
</comment>
<protein>
    <submittedName>
        <fullName evidence="8">OFA family oxalate/formate antiporter-like MFS transporter</fullName>
    </submittedName>
</protein>
<reference evidence="8 9" key="1">
    <citation type="submission" date="2021-03" db="EMBL/GenBank/DDBJ databases">
        <title>Genomic Encyclopedia of Type Strains, Phase IV (KMG-IV): sequencing the most valuable type-strain genomes for metagenomic binning, comparative biology and taxonomic classification.</title>
        <authorList>
            <person name="Goeker M."/>
        </authorList>
    </citation>
    <scope>NUCLEOTIDE SEQUENCE [LARGE SCALE GENOMIC DNA]</scope>
    <source>
        <strain evidence="8 9">DSM 6139</strain>
    </source>
</reference>
<dbReference type="Gene3D" id="1.20.1250.20">
    <property type="entry name" value="MFS general substrate transporter like domains"/>
    <property type="match status" value="2"/>
</dbReference>
<dbReference type="PROSITE" id="PS50850">
    <property type="entry name" value="MFS"/>
    <property type="match status" value="1"/>
</dbReference>
<comment type="subcellular location">
    <subcellularLocation>
        <location evidence="1">Cell membrane</location>
        <topology evidence="1">Multi-pass membrane protein</topology>
    </subcellularLocation>
</comment>
<feature type="transmembrane region" description="Helical" evidence="6">
    <location>
        <begin position="42"/>
        <end position="62"/>
    </location>
</feature>
<evidence type="ECO:0000256" key="3">
    <source>
        <dbReference type="ARBA" id="ARBA00022692"/>
    </source>
</evidence>
<keyword evidence="5 6" id="KW-0472">Membrane</keyword>
<evidence type="ECO:0000313" key="9">
    <source>
        <dbReference type="Proteomes" id="UP001519271"/>
    </source>
</evidence>
<dbReference type="SUPFAM" id="SSF103473">
    <property type="entry name" value="MFS general substrate transporter"/>
    <property type="match status" value="1"/>
</dbReference>
<evidence type="ECO:0000256" key="4">
    <source>
        <dbReference type="ARBA" id="ARBA00022989"/>
    </source>
</evidence>
<evidence type="ECO:0000256" key="5">
    <source>
        <dbReference type="ARBA" id="ARBA00023136"/>
    </source>
</evidence>
<sequence length="422" mass="44436">MENKINRWSVLIAGVCANLCIGAAYAWSVFSKPIAGVFSASPSQAALVFSIVNVSMPISMLIAGKIQDKHGPRLIFRIAGVMFGLGYIISSFATSIEFLYISYGLIGGICNGAVYSCTAVNTAKFFPDKRGLAGGLISAGLGLSSVIIAPIAAKIIQQSGPLYTFRILGIVFIVVILIASLFIKAAPTGYRPEGWTPPAVAANKKKSSLVSGVELTWKDMLKEPLFYIAWVMLLIAGIAGLMIIGHASAIGQEIFGLTPAIAAISVSILGLSNTLGRVFWGWASDKLGRFRALQVMLVMFALGLGVLATIASTFAGFLACLMLIGSSYGGFFGVYPSVTGDMFGMKNMGMNWGIMFTAFAPASIIGPLLAARVKVLNNGDYGMAFAIAGGLSILGILLTSLALNILKKRSQANTKVQVETVN</sequence>
<keyword evidence="9" id="KW-1185">Reference proteome</keyword>
<evidence type="ECO:0000256" key="6">
    <source>
        <dbReference type="SAM" id="Phobius"/>
    </source>
</evidence>
<keyword evidence="3 6" id="KW-0812">Transmembrane</keyword>
<feature type="transmembrane region" description="Helical" evidence="6">
    <location>
        <begin position="162"/>
        <end position="183"/>
    </location>
</feature>
<feature type="transmembrane region" description="Helical" evidence="6">
    <location>
        <begin position="350"/>
        <end position="371"/>
    </location>
</feature>